<keyword evidence="2" id="KW-1185">Reference proteome</keyword>
<gene>
    <name evidence="1" type="ORF">BN000_02663</name>
</gene>
<dbReference type="EMBL" id="CVRB01000003">
    <property type="protein sequence ID" value="CRK82718.1"/>
    <property type="molecule type" value="Genomic_DNA"/>
</dbReference>
<evidence type="ECO:0000313" key="1">
    <source>
        <dbReference type="EMBL" id="CRK82718.1"/>
    </source>
</evidence>
<sequence>MQQMKLEEQTLGILCSGIRALIALQGNGLPVESLHENRLPVGRLHENRLLV</sequence>
<dbReference type="Proteomes" id="UP000199087">
    <property type="component" value="Unassembled WGS sequence"/>
</dbReference>
<protein>
    <submittedName>
        <fullName evidence="1">Uncharacterized protein</fullName>
    </submittedName>
</protein>
<proteinExistence type="predicted"/>
<accession>A0A0U1NXV0</accession>
<organism evidence="1 2">
    <name type="scientific">Neobacillus massiliamazoniensis</name>
    <dbReference type="NCBI Taxonomy" id="1499688"/>
    <lineage>
        <taxon>Bacteria</taxon>
        <taxon>Bacillati</taxon>
        <taxon>Bacillota</taxon>
        <taxon>Bacilli</taxon>
        <taxon>Bacillales</taxon>
        <taxon>Bacillaceae</taxon>
        <taxon>Neobacillus</taxon>
    </lineage>
</organism>
<name>A0A0U1NXV0_9BACI</name>
<reference evidence="2" key="1">
    <citation type="submission" date="2015-05" db="EMBL/GenBank/DDBJ databases">
        <authorList>
            <person name="Urmite Genomes"/>
        </authorList>
    </citation>
    <scope>NUCLEOTIDE SEQUENCE [LARGE SCALE GENOMIC DNA]</scope>
    <source>
        <strain evidence="2">LF1</strain>
    </source>
</reference>
<dbReference type="AlphaFoldDB" id="A0A0U1NXV0"/>
<evidence type="ECO:0000313" key="2">
    <source>
        <dbReference type="Proteomes" id="UP000199087"/>
    </source>
</evidence>